<protein>
    <recommendedName>
        <fullName evidence="1">RIG-I-like receptor C-terminal domain-containing protein</fullName>
    </recommendedName>
</protein>
<evidence type="ECO:0000259" key="1">
    <source>
        <dbReference type="Pfam" id="PF18119"/>
    </source>
</evidence>
<dbReference type="PANTHER" id="PTHR14074:SF16">
    <property type="entry name" value="ANTIVIRAL INNATE IMMUNE RESPONSE RECEPTOR RIG-I"/>
    <property type="match status" value="1"/>
</dbReference>
<dbReference type="InterPro" id="IPR041204">
    <property type="entry name" value="RIG-I-like_C"/>
</dbReference>
<dbReference type="Gene3D" id="1.20.1320.30">
    <property type="match status" value="1"/>
</dbReference>
<dbReference type="GeneID" id="115923696"/>
<reference evidence="3" key="1">
    <citation type="submission" date="2015-02" db="EMBL/GenBank/DDBJ databases">
        <title>Genome sequencing for Strongylocentrotus purpuratus.</title>
        <authorList>
            <person name="Murali S."/>
            <person name="Liu Y."/>
            <person name="Vee V."/>
            <person name="English A."/>
            <person name="Wang M."/>
            <person name="Skinner E."/>
            <person name="Han Y."/>
            <person name="Muzny D.M."/>
            <person name="Worley K.C."/>
            <person name="Gibbs R.A."/>
        </authorList>
    </citation>
    <scope>NUCLEOTIDE SEQUENCE</scope>
</reference>
<name>A0A7M7NS93_STRPU</name>
<accession>A0A7M7NS93</accession>
<dbReference type="PANTHER" id="PTHR14074">
    <property type="entry name" value="HELICASE WITH DEATH DOMAIN-RELATED"/>
    <property type="match status" value="1"/>
</dbReference>
<dbReference type="Pfam" id="PF18119">
    <property type="entry name" value="RIG-I_C"/>
    <property type="match status" value="1"/>
</dbReference>
<evidence type="ECO:0000313" key="2">
    <source>
        <dbReference type="EnsemblMetazoa" id="XP_030840773"/>
    </source>
</evidence>
<sequence length="153" mass="17222">MTASLGVGKARSDKNAIQYMLKMCANMDVVKLSTVQKHKESLEKVVNKPEEGLVVVTDRPEDSFADLIQDIMYQVFKYINSSPGSSVLSTTVEKLSSLRSSNHSRENFNHVLCKLKEEIAKNSQSSDLQLSLMTCAKYLKVVTTFKLPSFYKY</sequence>
<reference evidence="2" key="2">
    <citation type="submission" date="2021-01" db="UniProtKB">
        <authorList>
            <consortium name="EnsemblMetazoa"/>
        </authorList>
    </citation>
    <scope>IDENTIFICATION</scope>
</reference>
<dbReference type="InParanoid" id="A0A7M7NS93"/>
<evidence type="ECO:0000313" key="3">
    <source>
        <dbReference type="Proteomes" id="UP000007110"/>
    </source>
</evidence>
<feature type="domain" description="RIG-I-like receptor C-terminal" evidence="1">
    <location>
        <begin position="51"/>
        <end position="141"/>
    </location>
</feature>
<dbReference type="InterPro" id="IPR027417">
    <property type="entry name" value="P-loop_NTPase"/>
</dbReference>
<keyword evidence="3" id="KW-1185">Reference proteome</keyword>
<dbReference type="InterPro" id="IPR051363">
    <property type="entry name" value="RLR_Helicase"/>
</dbReference>
<dbReference type="Proteomes" id="UP000007110">
    <property type="component" value="Unassembled WGS sequence"/>
</dbReference>
<dbReference type="EnsemblMetazoa" id="XM_030984913">
    <property type="protein sequence ID" value="XP_030840773"/>
    <property type="gene ID" value="LOC115923696"/>
</dbReference>
<dbReference type="KEGG" id="spu:115923696"/>
<dbReference type="RefSeq" id="XP_030840773.1">
    <property type="nucleotide sequence ID" value="XM_030984913.1"/>
</dbReference>
<organism evidence="2 3">
    <name type="scientific">Strongylocentrotus purpuratus</name>
    <name type="common">Purple sea urchin</name>
    <dbReference type="NCBI Taxonomy" id="7668"/>
    <lineage>
        <taxon>Eukaryota</taxon>
        <taxon>Metazoa</taxon>
        <taxon>Echinodermata</taxon>
        <taxon>Eleutherozoa</taxon>
        <taxon>Echinozoa</taxon>
        <taxon>Echinoidea</taxon>
        <taxon>Euechinoidea</taxon>
        <taxon>Echinacea</taxon>
        <taxon>Camarodonta</taxon>
        <taxon>Echinidea</taxon>
        <taxon>Strongylocentrotidae</taxon>
        <taxon>Strongylocentrotus</taxon>
    </lineage>
</organism>
<dbReference type="OrthoDB" id="416741at2759"/>
<proteinExistence type="predicted"/>
<dbReference type="Gene3D" id="3.40.50.300">
    <property type="entry name" value="P-loop containing nucleotide triphosphate hydrolases"/>
    <property type="match status" value="1"/>
</dbReference>
<dbReference type="AlphaFoldDB" id="A0A7M7NS93"/>